<organism evidence="1 2">
    <name type="scientific">Holzapfeliella floricola DSM 23037 = JCM 16512</name>
    <dbReference type="NCBI Taxonomy" id="1423744"/>
    <lineage>
        <taxon>Bacteria</taxon>
        <taxon>Bacillati</taxon>
        <taxon>Bacillota</taxon>
        <taxon>Bacilli</taxon>
        <taxon>Lactobacillales</taxon>
        <taxon>Lactobacillaceae</taxon>
        <taxon>Holzapfeliella</taxon>
    </lineage>
</organism>
<gene>
    <name evidence="1" type="ORF">FC86_GL000841</name>
</gene>
<protein>
    <recommendedName>
        <fullName evidence="3">DUF1643 domain-containing protein</fullName>
    </recommendedName>
</protein>
<keyword evidence="2" id="KW-1185">Reference proteome</keyword>
<evidence type="ECO:0008006" key="3">
    <source>
        <dbReference type="Google" id="ProtNLM"/>
    </source>
</evidence>
<dbReference type="EMBL" id="AYZL01000020">
    <property type="protein sequence ID" value="KRN03730.1"/>
    <property type="molecule type" value="Genomic_DNA"/>
</dbReference>
<dbReference type="AlphaFoldDB" id="A0A0R2DI14"/>
<sequence>MVEHEAKNQIEYSEEYVEKDKIECRREAKNKVSARYYLTIVFKDLENNPDSRKDAIVIYMMNPSCSNEKKSDATTNKLIKRFYFQYKKMILINTIPFVKTKIHTGADKKEILNICNNNKEMILRNQEIISSIIHRHPNAPILIATGSLKMKIMNQEYFDFIQKYNNLYVFGNSKEKFIENTGYPSHPIRLALARKDKNDKYVFDLLRKEEIDGYVIN</sequence>
<accession>A0A0R2DI14</accession>
<dbReference type="Pfam" id="PF07799">
    <property type="entry name" value="DUF1643"/>
    <property type="match status" value="1"/>
</dbReference>
<evidence type="ECO:0000313" key="2">
    <source>
        <dbReference type="Proteomes" id="UP000051378"/>
    </source>
</evidence>
<proteinExistence type="predicted"/>
<dbReference type="OrthoDB" id="9804019at2"/>
<reference evidence="1 2" key="1">
    <citation type="journal article" date="2015" name="Genome Announc.">
        <title>Expanding the biotechnology potential of lactobacilli through comparative genomics of 213 strains and associated genera.</title>
        <authorList>
            <person name="Sun Z."/>
            <person name="Harris H.M."/>
            <person name="McCann A."/>
            <person name="Guo C."/>
            <person name="Argimon S."/>
            <person name="Zhang W."/>
            <person name="Yang X."/>
            <person name="Jeffery I.B."/>
            <person name="Cooney J.C."/>
            <person name="Kagawa T.F."/>
            <person name="Liu W."/>
            <person name="Song Y."/>
            <person name="Salvetti E."/>
            <person name="Wrobel A."/>
            <person name="Rasinkangas P."/>
            <person name="Parkhill J."/>
            <person name="Rea M.C."/>
            <person name="O'Sullivan O."/>
            <person name="Ritari J."/>
            <person name="Douillard F.P."/>
            <person name="Paul Ross R."/>
            <person name="Yang R."/>
            <person name="Briner A.E."/>
            <person name="Felis G.E."/>
            <person name="de Vos W.M."/>
            <person name="Barrangou R."/>
            <person name="Klaenhammer T.R."/>
            <person name="Caufield P.W."/>
            <person name="Cui Y."/>
            <person name="Zhang H."/>
            <person name="O'Toole P.W."/>
        </authorList>
    </citation>
    <scope>NUCLEOTIDE SEQUENCE [LARGE SCALE GENOMIC DNA]</scope>
    <source>
        <strain evidence="1 2">DSM 23037</strain>
    </source>
</reference>
<dbReference type="PATRIC" id="fig|1423744.4.peg.865"/>
<dbReference type="RefSeq" id="WP_056975045.1">
    <property type="nucleotide sequence ID" value="NZ_AYZL01000020.1"/>
</dbReference>
<comment type="caution">
    <text evidence="1">The sequence shown here is derived from an EMBL/GenBank/DDBJ whole genome shotgun (WGS) entry which is preliminary data.</text>
</comment>
<evidence type="ECO:0000313" key="1">
    <source>
        <dbReference type="EMBL" id="KRN03730.1"/>
    </source>
</evidence>
<name>A0A0R2DI14_9LACO</name>
<dbReference type="Proteomes" id="UP000051378">
    <property type="component" value="Unassembled WGS sequence"/>
</dbReference>
<dbReference type="STRING" id="1423744.FC86_GL000841"/>
<dbReference type="InterPro" id="IPR012441">
    <property type="entry name" value="DUF1643"/>
</dbReference>